<keyword evidence="8" id="KW-1185">Reference proteome</keyword>
<keyword evidence="3 5" id="KW-1133">Transmembrane helix</keyword>
<dbReference type="PANTHER" id="PTHR43341:SF20">
    <property type="entry name" value="AAT FAMILY AMINO ACID TRANSPORTER"/>
    <property type="match status" value="1"/>
</dbReference>
<organism evidence="7 8">
    <name type="scientific">Tulasnella calospora MUT 4182</name>
    <dbReference type="NCBI Taxonomy" id="1051891"/>
    <lineage>
        <taxon>Eukaryota</taxon>
        <taxon>Fungi</taxon>
        <taxon>Dikarya</taxon>
        <taxon>Basidiomycota</taxon>
        <taxon>Agaricomycotina</taxon>
        <taxon>Agaricomycetes</taxon>
        <taxon>Cantharellales</taxon>
        <taxon>Tulasnellaceae</taxon>
        <taxon>Tulasnella</taxon>
    </lineage>
</organism>
<gene>
    <name evidence="7" type="ORF">M407DRAFT_55850</name>
</gene>
<evidence type="ECO:0000256" key="4">
    <source>
        <dbReference type="ARBA" id="ARBA00023136"/>
    </source>
</evidence>
<sequence>KGAALVDAGPLGIFLGYLVMSTVVYGLVVSSAEMVSVYPYCRGTVGLADRFVDPALGFAMGWN</sequence>
<evidence type="ECO:0000256" key="1">
    <source>
        <dbReference type="ARBA" id="ARBA00004141"/>
    </source>
</evidence>
<evidence type="ECO:0000313" key="8">
    <source>
        <dbReference type="Proteomes" id="UP000054248"/>
    </source>
</evidence>
<evidence type="ECO:0000256" key="3">
    <source>
        <dbReference type="ARBA" id="ARBA00022989"/>
    </source>
</evidence>
<comment type="subcellular location">
    <subcellularLocation>
        <location evidence="1">Membrane</location>
        <topology evidence="1">Multi-pass membrane protein</topology>
    </subcellularLocation>
</comment>
<dbReference type="OrthoDB" id="2268893at2759"/>
<feature type="non-terminal residue" evidence="7">
    <location>
        <position position="63"/>
    </location>
</feature>
<protein>
    <recommendedName>
        <fullName evidence="6">Amino acid permease/ SLC12A domain-containing protein</fullName>
    </recommendedName>
</protein>
<accession>A0A0C3Q830</accession>
<dbReference type="InterPro" id="IPR004841">
    <property type="entry name" value="AA-permease/SLC12A_dom"/>
</dbReference>
<dbReference type="STRING" id="1051891.A0A0C3Q830"/>
<evidence type="ECO:0000313" key="7">
    <source>
        <dbReference type="EMBL" id="KIO25895.1"/>
    </source>
</evidence>
<feature type="transmembrane region" description="Helical" evidence="5">
    <location>
        <begin position="12"/>
        <end position="32"/>
    </location>
</feature>
<evidence type="ECO:0000256" key="5">
    <source>
        <dbReference type="SAM" id="Phobius"/>
    </source>
</evidence>
<keyword evidence="4 5" id="KW-0472">Membrane</keyword>
<dbReference type="EMBL" id="KN823033">
    <property type="protein sequence ID" value="KIO25895.1"/>
    <property type="molecule type" value="Genomic_DNA"/>
</dbReference>
<proteinExistence type="predicted"/>
<dbReference type="GO" id="GO:0016020">
    <property type="term" value="C:membrane"/>
    <property type="evidence" value="ECO:0007669"/>
    <property type="project" value="UniProtKB-SubCell"/>
</dbReference>
<feature type="domain" description="Amino acid permease/ SLC12A" evidence="6">
    <location>
        <begin position="2"/>
        <end position="63"/>
    </location>
</feature>
<evidence type="ECO:0000259" key="6">
    <source>
        <dbReference type="Pfam" id="PF00324"/>
    </source>
</evidence>
<name>A0A0C3Q830_9AGAM</name>
<keyword evidence="2 5" id="KW-0812">Transmembrane</keyword>
<dbReference type="Gene3D" id="1.20.1740.10">
    <property type="entry name" value="Amino acid/polyamine transporter I"/>
    <property type="match status" value="1"/>
</dbReference>
<dbReference type="Pfam" id="PF00324">
    <property type="entry name" value="AA_permease"/>
    <property type="match status" value="1"/>
</dbReference>
<feature type="non-terminal residue" evidence="7">
    <location>
        <position position="1"/>
    </location>
</feature>
<reference evidence="7 8" key="1">
    <citation type="submission" date="2014-04" db="EMBL/GenBank/DDBJ databases">
        <authorList>
            <consortium name="DOE Joint Genome Institute"/>
            <person name="Kuo A."/>
            <person name="Girlanda M."/>
            <person name="Perotto S."/>
            <person name="Kohler A."/>
            <person name="Nagy L.G."/>
            <person name="Floudas D."/>
            <person name="Copeland A."/>
            <person name="Barry K.W."/>
            <person name="Cichocki N."/>
            <person name="Veneault-Fourrey C."/>
            <person name="LaButti K."/>
            <person name="Lindquist E.A."/>
            <person name="Lipzen A."/>
            <person name="Lundell T."/>
            <person name="Morin E."/>
            <person name="Murat C."/>
            <person name="Sun H."/>
            <person name="Tunlid A."/>
            <person name="Henrissat B."/>
            <person name="Grigoriev I.V."/>
            <person name="Hibbett D.S."/>
            <person name="Martin F."/>
            <person name="Nordberg H.P."/>
            <person name="Cantor M.N."/>
            <person name="Hua S.X."/>
        </authorList>
    </citation>
    <scope>NUCLEOTIDE SEQUENCE [LARGE SCALE GENOMIC DNA]</scope>
    <source>
        <strain evidence="7 8">MUT 4182</strain>
    </source>
</reference>
<dbReference type="InterPro" id="IPR050524">
    <property type="entry name" value="APC_YAT"/>
</dbReference>
<dbReference type="GO" id="GO:0015171">
    <property type="term" value="F:amino acid transmembrane transporter activity"/>
    <property type="evidence" value="ECO:0007669"/>
    <property type="project" value="TreeGrafter"/>
</dbReference>
<dbReference type="Proteomes" id="UP000054248">
    <property type="component" value="Unassembled WGS sequence"/>
</dbReference>
<evidence type="ECO:0000256" key="2">
    <source>
        <dbReference type="ARBA" id="ARBA00022692"/>
    </source>
</evidence>
<dbReference type="HOGENOM" id="CLU_2892301_0_0_1"/>
<dbReference type="PANTHER" id="PTHR43341">
    <property type="entry name" value="AMINO ACID PERMEASE"/>
    <property type="match status" value="1"/>
</dbReference>
<reference evidence="8" key="2">
    <citation type="submission" date="2015-01" db="EMBL/GenBank/DDBJ databases">
        <title>Evolutionary Origins and Diversification of the Mycorrhizal Mutualists.</title>
        <authorList>
            <consortium name="DOE Joint Genome Institute"/>
            <consortium name="Mycorrhizal Genomics Consortium"/>
            <person name="Kohler A."/>
            <person name="Kuo A."/>
            <person name="Nagy L.G."/>
            <person name="Floudas D."/>
            <person name="Copeland A."/>
            <person name="Barry K.W."/>
            <person name="Cichocki N."/>
            <person name="Veneault-Fourrey C."/>
            <person name="LaButti K."/>
            <person name="Lindquist E.A."/>
            <person name="Lipzen A."/>
            <person name="Lundell T."/>
            <person name="Morin E."/>
            <person name="Murat C."/>
            <person name="Riley R."/>
            <person name="Ohm R."/>
            <person name="Sun H."/>
            <person name="Tunlid A."/>
            <person name="Henrissat B."/>
            <person name="Grigoriev I.V."/>
            <person name="Hibbett D.S."/>
            <person name="Martin F."/>
        </authorList>
    </citation>
    <scope>NUCLEOTIDE SEQUENCE [LARGE SCALE GENOMIC DNA]</scope>
    <source>
        <strain evidence="8">MUT 4182</strain>
    </source>
</reference>
<dbReference type="AlphaFoldDB" id="A0A0C3Q830"/>